<dbReference type="InterPro" id="IPR008978">
    <property type="entry name" value="HSP20-like_chaperone"/>
</dbReference>
<dbReference type="RefSeq" id="WP_166521788.1">
    <property type="nucleotide sequence ID" value="NZ_JAAABI010000001.1"/>
</dbReference>
<dbReference type="PROSITE" id="PS01031">
    <property type="entry name" value="SHSP"/>
    <property type="match status" value="1"/>
</dbReference>
<evidence type="ECO:0000256" key="1">
    <source>
        <dbReference type="PROSITE-ProRule" id="PRU00285"/>
    </source>
</evidence>
<dbReference type="AlphaFoldDB" id="A0A964WW28"/>
<dbReference type="CDD" id="cd06464">
    <property type="entry name" value="ACD_sHsps-like"/>
    <property type="match status" value="1"/>
</dbReference>
<dbReference type="Pfam" id="PF00011">
    <property type="entry name" value="HSP20"/>
    <property type="match status" value="1"/>
</dbReference>
<reference evidence="4" key="1">
    <citation type="submission" date="2020-01" db="EMBL/GenBank/DDBJ databases">
        <title>Muricauda ochracea sp. nov., isolated from a tidal flat of Garorim bay in Korea.</title>
        <authorList>
            <person name="Kim D."/>
            <person name="Yoo Y."/>
            <person name="Kim J.-J."/>
        </authorList>
    </citation>
    <scope>NUCLEOTIDE SEQUENCE</scope>
    <source>
        <strain evidence="4">JGD-17</strain>
    </source>
</reference>
<protein>
    <submittedName>
        <fullName evidence="4">Hsp20 family protein</fullName>
    </submittedName>
</protein>
<name>A0A964WW28_9FLAO</name>
<dbReference type="EMBL" id="JAAABI010000001">
    <property type="protein sequence ID" value="NAY90368.1"/>
    <property type="molecule type" value="Genomic_DNA"/>
</dbReference>
<evidence type="ECO:0000256" key="2">
    <source>
        <dbReference type="RuleBase" id="RU003616"/>
    </source>
</evidence>
<gene>
    <name evidence="4" type="ORF">GTQ34_00415</name>
</gene>
<proteinExistence type="inferred from homology"/>
<evidence type="ECO:0000259" key="3">
    <source>
        <dbReference type="PROSITE" id="PS01031"/>
    </source>
</evidence>
<feature type="domain" description="SHSP" evidence="3">
    <location>
        <begin position="28"/>
        <end position="141"/>
    </location>
</feature>
<comment type="caution">
    <text evidence="4">The sequence shown here is derived from an EMBL/GenBank/DDBJ whole genome shotgun (WGS) entry which is preliminary data.</text>
</comment>
<dbReference type="PANTHER" id="PTHR11527">
    <property type="entry name" value="HEAT-SHOCK PROTEIN 20 FAMILY MEMBER"/>
    <property type="match status" value="1"/>
</dbReference>
<sequence length="141" mass="16037">MSIVKRNKLFFPSLVNDFMGPDWFGGTENWNTSVPAVNIKDNEENFELELAVPGVKKDDFTVEVDNDVLTISSEIKTENEETQDNYTRKEFSFSSFKRAFTLPDTVDGSKIDAKYENGILRLTLPKKQEALPKPKRLISIG</sequence>
<dbReference type="SUPFAM" id="SSF49764">
    <property type="entry name" value="HSP20-like chaperones"/>
    <property type="match status" value="1"/>
</dbReference>
<accession>A0A964WW28</accession>
<dbReference type="Gene3D" id="2.60.40.790">
    <property type="match status" value="1"/>
</dbReference>
<dbReference type="Proteomes" id="UP000667650">
    <property type="component" value="Unassembled WGS sequence"/>
</dbReference>
<dbReference type="InterPro" id="IPR002068">
    <property type="entry name" value="A-crystallin/Hsp20_dom"/>
</dbReference>
<keyword evidence="5" id="KW-1185">Reference proteome</keyword>
<dbReference type="InterPro" id="IPR031107">
    <property type="entry name" value="Small_HSP"/>
</dbReference>
<evidence type="ECO:0000313" key="4">
    <source>
        <dbReference type="EMBL" id="NAY90368.1"/>
    </source>
</evidence>
<evidence type="ECO:0000313" key="5">
    <source>
        <dbReference type="Proteomes" id="UP000667650"/>
    </source>
</evidence>
<comment type="similarity">
    <text evidence="1 2">Belongs to the small heat shock protein (HSP20) family.</text>
</comment>
<organism evidence="4 5">
    <name type="scientific">Flagellimonas ochracea</name>
    <dbReference type="NCBI Taxonomy" id="2696472"/>
    <lineage>
        <taxon>Bacteria</taxon>
        <taxon>Pseudomonadati</taxon>
        <taxon>Bacteroidota</taxon>
        <taxon>Flavobacteriia</taxon>
        <taxon>Flavobacteriales</taxon>
        <taxon>Flavobacteriaceae</taxon>
        <taxon>Flagellimonas</taxon>
    </lineage>
</organism>